<dbReference type="Proteomes" id="UP001567538">
    <property type="component" value="Unassembled WGS sequence"/>
</dbReference>
<organism evidence="11 12">
    <name type="scientific">Salvia divinorum</name>
    <name type="common">Maria pastora</name>
    <name type="synonym">Diviner's sage</name>
    <dbReference type="NCBI Taxonomy" id="28513"/>
    <lineage>
        <taxon>Eukaryota</taxon>
        <taxon>Viridiplantae</taxon>
        <taxon>Streptophyta</taxon>
        <taxon>Embryophyta</taxon>
        <taxon>Tracheophyta</taxon>
        <taxon>Spermatophyta</taxon>
        <taxon>Magnoliopsida</taxon>
        <taxon>eudicotyledons</taxon>
        <taxon>Gunneridae</taxon>
        <taxon>Pentapetalae</taxon>
        <taxon>asterids</taxon>
        <taxon>lamiids</taxon>
        <taxon>Lamiales</taxon>
        <taxon>Lamiaceae</taxon>
        <taxon>Nepetoideae</taxon>
        <taxon>Mentheae</taxon>
        <taxon>Salviinae</taxon>
        <taxon>Salvia</taxon>
        <taxon>Salvia subgen. Calosphace</taxon>
    </lineage>
</organism>
<evidence type="ECO:0000256" key="2">
    <source>
        <dbReference type="ARBA" id="ARBA00007809"/>
    </source>
</evidence>
<keyword evidence="12" id="KW-1185">Reference proteome</keyword>
<keyword evidence="6 10" id="KW-0812">Transmembrane</keyword>
<gene>
    <name evidence="11" type="ORF">AAHA92_02080</name>
</gene>
<comment type="caution">
    <text evidence="11">The sequence shown here is derived from an EMBL/GenBank/DDBJ whole genome shotgun (WGS) entry which is preliminary data.</text>
</comment>
<dbReference type="GO" id="GO:0005886">
    <property type="term" value="C:plasma membrane"/>
    <property type="evidence" value="ECO:0007669"/>
    <property type="project" value="UniProtKB-SubCell"/>
</dbReference>
<evidence type="ECO:0000256" key="8">
    <source>
        <dbReference type="ARBA" id="ARBA00022989"/>
    </source>
</evidence>
<feature type="transmembrane region" description="Helical" evidence="10">
    <location>
        <begin position="6"/>
        <end position="26"/>
    </location>
</feature>
<evidence type="ECO:0000256" key="4">
    <source>
        <dbReference type="ARBA" id="ARBA00022475"/>
    </source>
</evidence>
<dbReference type="Pfam" id="PF03083">
    <property type="entry name" value="MtN3_slv"/>
    <property type="match status" value="1"/>
</dbReference>
<protein>
    <submittedName>
        <fullName evidence="11">Bidirectional sugar transporter SWEET13-like</fullName>
    </submittedName>
</protein>
<reference evidence="11 12" key="1">
    <citation type="submission" date="2024-06" db="EMBL/GenBank/DDBJ databases">
        <title>A chromosome level genome sequence of Diviner's sage (Salvia divinorum).</title>
        <authorList>
            <person name="Ford S.A."/>
            <person name="Ro D.-K."/>
            <person name="Ness R.W."/>
            <person name="Phillips M.A."/>
        </authorList>
    </citation>
    <scope>NUCLEOTIDE SEQUENCE [LARGE SCALE GENOMIC DNA]</scope>
    <source>
        <strain evidence="11">SAF-2024a</strain>
        <tissue evidence="11">Leaf</tissue>
    </source>
</reference>
<dbReference type="AlphaFoldDB" id="A0ABD1IF86"/>
<comment type="similarity">
    <text evidence="2">Belongs to the SWEET sugar transporter family.</text>
</comment>
<keyword evidence="4" id="KW-1003">Cell membrane</keyword>
<dbReference type="InterPro" id="IPR004316">
    <property type="entry name" value="SWEET_rpt"/>
</dbReference>
<dbReference type="EMBL" id="JBEAFC010000002">
    <property type="protein sequence ID" value="KAL1566474.1"/>
    <property type="molecule type" value="Genomic_DNA"/>
</dbReference>
<sequence>MVVGWICLVFSLCVFVAPLCILRKVIQTKSVEYMPFLLSLFLTLSAVMWFFYGLLIKDYNVAIPNVLGFSFGLVQMELYVKYKNGEKMSMKQKLPENVLTQVVVLEEPKTEEQQIIIFKETLHSQNIREAFKNDEIHSDEVEGSNYQK</sequence>
<evidence type="ECO:0000313" key="12">
    <source>
        <dbReference type="Proteomes" id="UP001567538"/>
    </source>
</evidence>
<keyword evidence="9 10" id="KW-0472">Membrane</keyword>
<keyword evidence="8 10" id="KW-1133">Transmembrane helix</keyword>
<evidence type="ECO:0000256" key="7">
    <source>
        <dbReference type="ARBA" id="ARBA00022737"/>
    </source>
</evidence>
<dbReference type="FunFam" id="1.20.1280.290:FF:000003">
    <property type="entry name" value="Bidirectional sugar transporter SWEET"/>
    <property type="match status" value="1"/>
</dbReference>
<evidence type="ECO:0000256" key="3">
    <source>
        <dbReference type="ARBA" id="ARBA00022448"/>
    </source>
</evidence>
<evidence type="ECO:0000256" key="1">
    <source>
        <dbReference type="ARBA" id="ARBA00004651"/>
    </source>
</evidence>
<dbReference type="Gene3D" id="1.20.1280.290">
    <property type="match status" value="1"/>
</dbReference>
<feature type="transmembrane region" description="Helical" evidence="10">
    <location>
        <begin position="33"/>
        <end position="55"/>
    </location>
</feature>
<keyword evidence="5" id="KW-0762">Sugar transport</keyword>
<dbReference type="PANTHER" id="PTHR10791:SF165">
    <property type="entry name" value="BIDIRECTIONAL SUGAR TRANSPORTER SWEET10"/>
    <property type="match status" value="1"/>
</dbReference>
<evidence type="ECO:0000313" key="11">
    <source>
        <dbReference type="EMBL" id="KAL1566474.1"/>
    </source>
</evidence>
<evidence type="ECO:0000256" key="9">
    <source>
        <dbReference type="ARBA" id="ARBA00023136"/>
    </source>
</evidence>
<proteinExistence type="inferred from homology"/>
<accession>A0ABD1IF86</accession>
<evidence type="ECO:0000256" key="10">
    <source>
        <dbReference type="SAM" id="Phobius"/>
    </source>
</evidence>
<name>A0ABD1IF86_SALDI</name>
<keyword evidence="7" id="KW-0677">Repeat</keyword>
<evidence type="ECO:0000256" key="5">
    <source>
        <dbReference type="ARBA" id="ARBA00022597"/>
    </source>
</evidence>
<comment type="subcellular location">
    <subcellularLocation>
        <location evidence="1">Cell membrane</location>
        <topology evidence="1">Multi-pass membrane protein</topology>
    </subcellularLocation>
</comment>
<dbReference type="PANTHER" id="PTHR10791">
    <property type="entry name" value="RAG1-ACTIVATING PROTEIN 1"/>
    <property type="match status" value="1"/>
</dbReference>
<dbReference type="InterPro" id="IPR047664">
    <property type="entry name" value="SWEET"/>
</dbReference>
<evidence type="ECO:0000256" key="6">
    <source>
        <dbReference type="ARBA" id="ARBA00022692"/>
    </source>
</evidence>
<keyword evidence="3" id="KW-0813">Transport</keyword>
<feature type="transmembrane region" description="Helical" evidence="10">
    <location>
        <begin position="61"/>
        <end position="80"/>
    </location>
</feature>